<comment type="caution">
    <text evidence="1">The sequence shown here is derived from an EMBL/GenBank/DDBJ whole genome shotgun (WGS) entry which is preliminary data.</text>
</comment>
<dbReference type="AlphaFoldDB" id="A0A4Y9SLM9"/>
<organism evidence="1 2">
    <name type="scientific">Massilia horti</name>
    <dbReference type="NCBI Taxonomy" id="2562153"/>
    <lineage>
        <taxon>Bacteria</taxon>
        <taxon>Pseudomonadati</taxon>
        <taxon>Pseudomonadota</taxon>
        <taxon>Betaproteobacteria</taxon>
        <taxon>Burkholderiales</taxon>
        <taxon>Oxalobacteraceae</taxon>
        <taxon>Telluria group</taxon>
        <taxon>Massilia</taxon>
    </lineage>
</organism>
<sequence length="110" mass="12453">MTTTIAERVIDFLGNLQGMDRLQTLIEEPRKAVIDLNTAAIIEADPKYPDGEILLYERANGAQSRIHTHKLIEQLFVRHASELAVTEGGTVKDQYTHISEHFYRKTGFGQ</sequence>
<reference evidence="1 2" key="1">
    <citation type="submission" date="2019-03" db="EMBL/GenBank/DDBJ databases">
        <title>Draft genome of Massilia hortus sp. nov., a novel bacterial species of the Oxalobacteraceae family.</title>
        <authorList>
            <person name="Peta V."/>
            <person name="Raths R."/>
            <person name="Bucking H."/>
        </authorList>
    </citation>
    <scope>NUCLEOTIDE SEQUENCE [LARGE SCALE GENOMIC DNA]</scope>
    <source>
        <strain evidence="1 2">ONC3</strain>
    </source>
</reference>
<accession>A0A4Y9SLM9</accession>
<dbReference type="EMBL" id="SPUM01000150">
    <property type="protein sequence ID" value="TFW27448.1"/>
    <property type="molecule type" value="Genomic_DNA"/>
</dbReference>
<protein>
    <submittedName>
        <fullName evidence="1">Uncharacterized protein</fullName>
    </submittedName>
</protein>
<dbReference type="Proteomes" id="UP000297258">
    <property type="component" value="Unassembled WGS sequence"/>
</dbReference>
<gene>
    <name evidence="1" type="ORF">E4O92_23900</name>
</gene>
<name>A0A4Y9SLM9_9BURK</name>
<evidence type="ECO:0000313" key="1">
    <source>
        <dbReference type="EMBL" id="TFW27448.1"/>
    </source>
</evidence>
<keyword evidence="2" id="KW-1185">Reference proteome</keyword>
<evidence type="ECO:0000313" key="2">
    <source>
        <dbReference type="Proteomes" id="UP000297258"/>
    </source>
</evidence>
<proteinExistence type="predicted"/>
<dbReference type="OrthoDB" id="9153822at2"/>
<dbReference type="RefSeq" id="WP_135192142.1">
    <property type="nucleotide sequence ID" value="NZ_SPUM01000150.1"/>
</dbReference>